<reference evidence="9" key="1">
    <citation type="journal article" date="2019" name="Int. J. Syst. Evol. Microbiol.">
        <title>The Global Catalogue of Microorganisms (GCM) 10K type strain sequencing project: providing services to taxonomists for standard genome sequencing and annotation.</title>
        <authorList>
            <consortium name="The Broad Institute Genomics Platform"/>
            <consortium name="The Broad Institute Genome Sequencing Center for Infectious Disease"/>
            <person name="Wu L."/>
            <person name="Ma J."/>
        </authorList>
    </citation>
    <scope>NUCLEOTIDE SEQUENCE [LARGE SCALE GENOMIC DNA]</scope>
    <source>
        <strain evidence="9">JCM 13595</strain>
    </source>
</reference>
<protein>
    <submittedName>
        <fullName evidence="8">Sodium-dependent transporter</fullName>
    </submittedName>
</protein>
<feature type="transmembrane region" description="Helical" evidence="7">
    <location>
        <begin position="483"/>
        <end position="503"/>
    </location>
</feature>
<keyword evidence="2" id="KW-0813">Transport</keyword>
<feature type="transmembrane region" description="Helical" evidence="7">
    <location>
        <begin position="97"/>
        <end position="125"/>
    </location>
</feature>
<dbReference type="SUPFAM" id="SSF161070">
    <property type="entry name" value="SNF-like"/>
    <property type="match status" value="1"/>
</dbReference>
<feature type="transmembrane region" description="Helical" evidence="7">
    <location>
        <begin position="160"/>
        <end position="179"/>
    </location>
</feature>
<sequence>MSSQMTSAPAASTRREAFGGRWIFILAAMGSAVGLGNIWRIPYIAYENGGGAFIIPYLVALLSAGIPLLFFDYALGHRFKGSPPLAFRRLAKWTETIGWWKAMICVVIGLYYAAILGWAASYIFFSATEAWGDDPDAFFFENYLQMSETPGVELTIVPGVFWPMLAIWVAVLVVLALGVRRGIGMASAIGIPILVLMFLVLVGIALTLPGAISGLDSLFTPNWAALLDPGVWIAAYGQIFFSLSVGFGIMITYSSYLKKRTNLTGSGLVVGFSNSGFEILAGIGVFSALGFMAQAAGVEIAEVVTSGIGLAFVAFPEIISQAPLGLGPIIGVLFFGSLLFAGFTSMISILEVTLSAVKDKTGWSRTTVVFTFGVALALLSLLGFGTTSGLHLLDVSDYFVNQFGIVAAALVAVVCVSWLLRRLDRMVKHLNMVSSFRLGSIYKFLIAVVLPIVLVYTLVAEMISELGGEEAYGGMPDWYVNTFGWGMAISLIVIGFLLSLIPWSKNSALYNERSENEYGLDATDLADGKHAAEPDTEQEVRS</sequence>
<dbReference type="CDD" id="cd10334">
    <property type="entry name" value="SLC6sbd_u1"/>
    <property type="match status" value="1"/>
</dbReference>
<dbReference type="EMBL" id="BAAAMN010000041">
    <property type="protein sequence ID" value="GAA2039378.1"/>
    <property type="molecule type" value="Genomic_DNA"/>
</dbReference>
<dbReference type="PROSITE" id="PS50267">
    <property type="entry name" value="NA_NEUROTRAN_SYMP_3"/>
    <property type="match status" value="1"/>
</dbReference>
<feature type="transmembrane region" description="Helical" evidence="7">
    <location>
        <begin position="21"/>
        <end position="41"/>
    </location>
</feature>
<evidence type="ECO:0000256" key="3">
    <source>
        <dbReference type="ARBA" id="ARBA00022692"/>
    </source>
</evidence>
<feature type="region of interest" description="Disordered" evidence="6">
    <location>
        <begin position="521"/>
        <end position="542"/>
    </location>
</feature>
<feature type="transmembrane region" description="Helical" evidence="7">
    <location>
        <begin position="441"/>
        <end position="463"/>
    </location>
</feature>
<accession>A0ABP5G6S1</accession>
<evidence type="ECO:0000256" key="4">
    <source>
        <dbReference type="ARBA" id="ARBA00022989"/>
    </source>
</evidence>
<organism evidence="8 9">
    <name type="scientific">Yaniella flava</name>
    <dbReference type="NCBI Taxonomy" id="287930"/>
    <lineage>
        <taxon>Bacteria</taxon>
        <taxon>Bacillati</taxon>
        <taxon>Actinomycetota</taxon>
        <taxon>Actinomycetes</taxon>
        <taxon>Micrococcales</taxon>
        <taxon>Micrococcaceae</taxon>
        <taxon>Yaniella</taxon>
    </lineage>
</organism>
<proteinExistence type="predicted"/>
<evidence type="ECO:0000313" key="9">
    <source>
        <dbReference type="Proteomes" id="UP001501461"/>
    </source>
</evidence>
<feature type="transmembrane region" description="Helical" evidence="7">
    <location>
        <begin position="329"/>
        <end position="354"/>
    </location>
</feature>
<dbReference type="Pfam" id="PF00209">
    <property type="entry name" value="SNF"/>
    <property type="match status" value="2"/>
</dbReference>
<keyword evidence="5 7" id="KW-0472">Membrane</keyword>
<gene>
    <name evidence="8" type="ORF">GCM10009720_19860</name>
</gene>
<comment type="caution">
    <text evidence="8">The sequence shown here is derived from an EMBL/GenBank/DDBJ whole genome shotgun (WGS) entry which is preliminary data.</text>
</comment>
<feature type="transmembrane region" description="Helical" evidence="7">
    <location>
        <begin position="398"/>
        <end position="420"/>
    </location>
</feature>
<feature type="transmembrane region" description="Helical" evidence="7">
    <location>
        <begin position="232"/>
        <end position="256"/>
    </location>
</feature>
<evidence type="ECO:0000256" key="6">
    <source>
        <dbReference type="SAM" id="MobiDB-lite"/>
    </source>
</evidence>
<name>A0ABP5G6S1_9MICC</name>
<dbReference type="PRINTS" id="PR00176">
    <property type="entry name" value="NANEUSMPORT"/>
</dbReference>
<dbReference type="NCBIfam" id="NF037979">
    <property type="entry name" value="Na_transp"/>
    <property type="match status" value="1"/>
</dbReference>
<keyword evidence="4 7" id="KW-1133">Transmembrane helix</keyword>
<feature type="transmembrane region" description="Helical" evidence="7">
    <location>
        <begin position="366"/>
        <end position="386"/>
    </location>
</feature>
<feature type="compositionally biased region" description="Basic and acidic residues" evidence="6">
    <location>
        <begin position="526"/>
        <end position="542"/>
    </location>
</feature>
<dbReference type="PANTHER" id="PTHR42948:SF1">
    <property type="entry name" value="TRANSPORTER"/>
    <property type="match status" value="1"/>
</dbReference>
<keyword evidence="3 7" id="KW-0812">Transmembrane</keyword>
<evidence type="ECO:0000256" key="1">
    <source>
        <dbReference type="ARBA" id="ARBA00004141"/>
    </source>
</evidence>
<feature type="transmembrane region" description="Helical" evidence="7">
    <location>
        <begin position="268"/>
        <end position="293"/>
    </location>
</feature>
<evidence type="ECO:0000256" key="2">
    <source>
        <dbReference type="ARBA" id="ARBA00022448"/>
    </source>
</evidence>
<dbReference type="Proteomes" id="UP001501461">
    <property type="component" value="Unassembled WGS sequence"/>
</dbReference>
<keyword evidence="9" id="KW-1185">Reference proteome</keyword>
<feature type="transmembrane region" description="Helical" evidence="7">
    <location>
        <begin position="191"/>
        <end position="212"/>
    </location>
</feature>
<evidence type="ECO:0000313" key="8">
    <source>
        <dbReference type="EMBL" id="GAA2039378.1"/>
    </source>
</evidence>
<dbReference type="PANTHER" id="PTHR42948">
    <property type="entry name" value="TRANSPORTER"/>
    <property type="match status" value="1"/>
</dbReference>
<dbReference type="InterPro" id="IPR037272">
    <property type="entry name" value="SNS_sf"/>
</dbReference>
<feature type="transmembrane region" description="Helical" evidence="7">
    <location>
        <begin position="53"/>
        <end position="76"/>
    </location>
</feature>
<comment type="subcellular location">
    <subcellularLocation>
        <location evidence="1">Membrane</location>
        <topology evidence="1">Multi-pass membrane protein</topology>
    </subcellularLocation>
</comment>
<dbReference type="RefSeq" id="WP_343958138.1">
    <property type="nucleotide sequence ID" value="NZ_BAAAMN010000041.1"/>
</dbReference>
<dbReference type="InterPro" id="IPR000175">
    <property type="entry name" value="Na/ntran_symport"/>
</dbReference>
<evidence type="ECO:0000256" key="5">
    <source>
        <dbReference type="ARBA" id="ARBA00023136"/>
    </source>
</evidence>
<evidence type="ECO:0000256" key="7">
    <source>
        <dbReference type="SAM" id="Phobius"/>
    </source>
</evidence>